<keyword evidence="2" id="KW-0371">Homeobox</keyword>
<proteinExistence type="predicted"/>
<evidence type="ECO:0000256" key="2">
    <source>
        <dbReference type="RuleBase" id="RU000682"/>
    </source>
</evidence>
<name>A0ABM1NQ76_DROAR</name>
<evidence type="ECO:0000313" key="4">
    <source>
        <dbReference type="Proteomes" id="UP000694904"/>
    </source>
</evidence>
<organism evidence="4 5">
    <name type="scientific">Drosophila arizonae</name>
    <name type="common">Fruit fly</name>
    <dbReference type="NCBI Taxonomy" id="7263"/>
    <lineage>
        <taxon>Eukaryota</taxon>
        <taxon>Metazoa</taxon>
        <taxon>Ecdysozoa</taxon>
        <taxon>Arthropoda</taxon>
        <taxon>Hexapoda</taxon>
        <taxon>Insecta</taxon>
        <taxon>Pterygota</taxon>
        <taxon>Neoptera</taxon>
        <taxon>Endopterygota</taxon>
        <taxon>Diptera</taxon>
        <taxon>Brachycera</taxon>
        <taxon>Muscomorpha</taxon>
        <taxon>Ephydroidea</taxon>
        <taxon>Drosophilidae</taxon>
        <taxon>Drosophila</taxon>
    </lineage>
</organism>
<dbReference type="PANTHER" id="PTHR46770">
    <property type="entry name" value="HOMEOBOX PROTEIN ORTHOPEDIA"/>
    <property type="match status" value="1"/>
</dbReference>
<feature type="domain" description="Homeobox" evidence="3">
    <location>
        <begin position="20"/>
        <end position="58"/>
    </location>
</feature>
<evidence type="ECO:0000256" key="1">
    <source>
        <dbReference type="ARBA" id="ARBA00004123"/>
    </source>
</evidence>
<dbReference type="SUPFAM" id="SSF46689">
    <property type="entry name" value="Homeodomain-like"/>
    <property type="match status" value="1"/>
</dbReference>
<protein>
    <submittedName>
        <fullName evidence="5">Homeobox protein OTX1-like</fullName>
    </submittedName>
</protein>
<dbReference type="Pfam" id="PF00046">
    <property type="entry name" value="Homeodomain"/>
    <property type="match status" value="1"/>
</dbReference>
<gene>
    <name evidence="5" type="primary">LOC108609849</name>
</gene>
<comment type="subcellular location">
    <subcellularLocation>
        <location evidence="1 2">Nucleus</location>
    </subcellularLocation>
</comment>
<keyword evidence="2" id="KW-0238">DNA-binding</keyword>
<dbReference type="Gene3D" id="1.10.10.60">
    <property type="entry name" value="Homeodomain-like"/>
    <property type="match status" value="1"/>
</dbReference>
<dbReference type="InterPro" id="IPR001356">
    <property type="entry name" value="HD"/>
</dbReference>
<reference evidence="4" key="2">
    <citation type="journal article" date="2016" name="G3 (Bethesda)">
        <title>Genome Evolution in Three Species of Cactophilic Drosophila.</title>
        <authorList>
            <person name="Sanchez-Flores A."/>
            <person name="Penazola F."/>
            <person name="Carpinteyro-Ponce J."/>
            <person name="Nazario-Yepiz N."/>
            <person name="Abreu-Goodger C."/>
            <person name="Machado C.A."/>
            <person name="Markow T.A."/>
        </authorList>
    </citation>
    <scope>NUCLEOTIDE SEQUENCE [LARGE SCALE GENOMIC DNA]</scope>
</reference>
<evidence type="ECO:0000259" key="3">
    <source>
        <dbReference type="Pfam" id="PF00046"/>
    </source>
</evidence>
<dbReference type="Proteomes" id="UP000694904">
    <property type="component" value="Chromosome 3"/>
</dbReference>
<accession>A0ABM1NQ76</accession>
<keyword evidence="4" id="KW-1185">Reference proteome</keyword>
<reference evidence="5" key="3">
    <citation type="submission" date="2025-08" db="UniProtKB">
        <authorList>
            <consortium name="RefSeq"/>
        </authorList>
    </citation>
    <scope>IDENTIFICATION</scope>
    <source>
        <tissue evidence="5">Whole organism</tissue>
    </source>
</reference>
<evidence type="ECO:0000313" key="5">
    <source>
        <dbReference type="RefSeq" id="XP_017857112.1"/>
    </source>
</evidence>
<dbReference type="PANTHER" id="PTHR46770:SF1">
    <property type="entry name" value="HOMEOBOX PROTEIN ORTHOPEDIA"/>
    <property type="match status" value="1"/>
</dbReference>
<reference evidence="4" key="1">
    <citation type="journal article" date="1997" name="Nucleic Acids Res.">
        <title>tRNAscan-SE: a program for improved detection of transfer RNA genes in genomic sequence.</title>
        <authorList>
            <person name="Lowe T.M."/>
            <person name="Eddy S.R."/>
        </authorList>
    </citation>
    <scope>NUCLEOTIDE SEQUENCE [LARGE SCALE GENOMIC DNA]</scope>
</reference>
<dbReference type="CDD" id="cd00086">
    <property type="entry name" value="homeodomain"/>
    <property type="match status" value="1"/>
</dbReference>
<dbReference type="RefSeq" id="XP_017857112.1">
    <property type="nucleotide sequence ID" value="XM_018001623.1"/>
</dbReference>
<dbReference type="InterPro" id="IPR051895">
    <property type="entry name" value="OTP_Homeobox"/>
</dbReference>
<feature type="non-terminal residue" evidence="5">
    <location>
        <position position="1"/>
    </location>
</feature>
<dbReference type="InterPro" id="IPR009057">
    <property type="entry name" value="Homeodomain-like_sf"/>
</dbReference>
<dbReference type="GeneID" id="108609849"/>
<sequence length="135" mass="14995">GTASDDCHAFAIARGCPEVPQQLQELEALFQQTHYLDVFLREEAALRISVSEPRIQVWHAVNGGNGNSQMPENFSAGNTPDNKDAMINSASSFTMMHPAFQQQQPQSRHSQAELEKLSKMVIGISIYSNNLMPTY</sequence>
<keyword evidence="2" id="KW-0539">Nucleus</keyword>